<dbReference type="EMBL" id="LUEZ02000049">
    <property type="protein sequence ID" value="RDB22835.1"/>
    <property type="molecule type" value="Genomic_DNA"/>
</dbReference>
<evidence type="ECO:0000256" key="1">
    <source>
        <dbReference type="SAM" id="MobiDB-lite"/>
    </source>
</evidence>
<keyword evidence="3" id="KW-1185">Reference proteome</keyword>
<proteinExistence type="predicted"/>
<protein>
    <submittedName>
        <fullName evidence="2">Uncharacterized protein</fullName>
    </submittedName>
</protein>
<organism evidence="2 3">
    <name type="scientific">Hypsizygus marmoreus</name>
    <name type="common">White beech mushroom</name>
    <name type="synonym">Agaricus marmoreus</name>
    <dbReference type="NCBI Taxonomy" id="39966"/>
    <lineage>
        <taxon>Eukaryota</taxon>
        <taxon>Fungi</taxon>
        <taxon>Dikarya</taxon>
        <taxon>Basidiomycota</taxon>
        <taxon>Agaricomycotina</taxon>
        <taxon>Agaricomycetes</taxon>
        <taxon>Agaricomycetidae</taxon>
        <taxon>Agaricales</taxon>
        <taxon>Tricholomatineae</taxon>
        <taxon>Lyophyllaceae</taxon>
        <taxon>Hypsizygus</taxon>
    </lineage>
</organism>
<accession>A0A369JR31</accession>
<reference evidence="2" key="1">
    <citation type="submission" date="2018-04" db="EMBL/GenBank/DDBJ databases">
        <title>Whole genome sequencing of Hypsizygus marmoreus.</title>
        <authorList>
            <person name="Choi I.-G."/>
            <person name="Min B."/>
            <person name="Kim J.-G."/>
            <person name="Kim S."/>
            <person name="Oh Y.-L."/>
            <person name="Kong W.-S."/>
            <person name="Park H."/>
            <person name="Jeong J."/>
            <person name="Song E.-S."/>
        </authorList>
    </citation>
    <scope>NUCLEOTIDE SEQUENCE [LARGE SCALE GENOMIC DNA]</scope>
    <source>
        <strain evidence="2">51987-8</strain>
    </source>
</reference>
<sequence length="454" mass="51183">MPRILPRLLANIAHSNDLSPEHWTKFTLPHQKRKSLHKPVPARPSFNPAHHKRSILLAPAKTNPIISSRAYVRHKTLPPRPRLPGRVKTTPGEYDRPRKMTDDELRWWSSPYLRMLASPLRQCIATARYMPTDFLIRLGFMRVPTPLQPPSQKRRRPDHTVIPDGLQHPKFSVRRSGRANYVLCNRFALPMFAELNAKRFATHGITVHALLADHIAHLLRVRVLQELELLGDSMEALVGRRGGGRIVRRLSREEWREIRETGIIPFPNAVAVLVVPPLQKDPVTKKRPEPSMSTSPLQEETITSSKPALPITTLHPAAPLEQEFPLEKDILPQTKVPLYNGVALFPARPQRAALHALLTRLLGIERSSRHSVLPPETNAESSELAGDKRASHAFLLCSDAETARRADVAAVAIALWRVRMFEDSGEDTASQIHSGWLRRTPSRRSTLATSDIPS</sequence>
<dbReference type="InParanoid" id="A0A369JR31"/>
<dbReference type="Proteomes" id="UP000076154">
    <property type="component" value="Unassembled WGS sequence"/>
</dbReference>
<evidence type="ECO:0000313" key="3">
    <source>
        <dbReference type="Proteomes" id="UP000076154"/>
    </source>
</evidence>
<evidence type="ECO:0000313" key="2">
    <source>
        <dbReference type="EMBL" id="RDB22835.1"/>
    </source>
</evidence>
<dbReference type="STRING" id="39966.A0A369JR31"/>
<feature type="region of interest" description="Disordered" evidence="1">
    <location>
        <begin position="146"/>
        <end position="167"/>
    </location>
</feature>
<comment type="caution">
    <text evidence="2">The sequence shown here is derived from an EMBL/GenBank/DDBJ whole genome shotgun (WGS) entry which is preliminary data.</text>
</comment>
<dbReference type="AlphaFoldDB" id="A0A369JR31"/>
<feature type="region of interest" description="Disordered" evidence="1">
    <location>
        <begin position="76"/>
        <end position="98"/>
    </location>
</feature>
<dbReference type="OrthoDB" id="3363286at2759"/>
<gene>
    <name evidence="2" type="ORF">Hypma_010360</name>
</gene>
<name>A0A369JR31_HYPMA</name>